<feature type="signal peptide" evidence="1">
    <location>
        <begin position="1"/>
        <end position="20"/>
    </location>
</feature>
<name>A0ABN9R8I3_9DINO</name>
<reference evidence="2" key="1">
    <citation type="submission" date="2023-10" db="EMBL/GenBank/DDBJ databases">
        <authorList>
            <person name="Chen Y."/>
            <person name="Shah S."/>
            <person name="Dougan E. K."/>
            <person name="Thang M."/>
            <person name="Chan C."/>
        </authorList>
    </citation>
    <scope>NUCLEOTIDE SEQUENCE [LARGE SCALE GENOMIC DNA]</scope>
</reference>
<sequence length="140" mass="14834">MARAAARLLLGGCLGTLCWGCTEEQALVFNRLAGRDLLKLANAGIGNLSFETIGDCAAAGDGLKPCRSVPNFPVHMQGKDWKITVPYATGLDTFSMTNISLRCDPTSSATPAELGWFAELDGTIRDFGINVSVFGRSCTS</sequence>
<organism evidence="2 3">
    <name type="scientific">Prorocentrum cordatum</name>
    <dbReference type="NCBI Taxonomy" id="2364126"/>
    <lineage>
        <taxon>Eukaryota</taxon>
        <taxon>Sar</taxon>
        <taxon>Alveolata</taxon>
        <taxon>Dinophyceae</taxon>
        <taxon>Prorocentrales</taxon>
        <taxon>Prorocentraceae</taxon>
        <taxon>Prorocentrum</taxon>
    </lineage>
</organism>
<comment type="caution">
    <text evidence="2">The sequence shown here is derived from an EMBL/GenBank/DDBJ whole genome shotgun (WGS) entry which is preliminary data.</text>
</comment>
<evidence type="ECO:0000313" key="3">
    <source>
        <dbReference type="Proteomes" id="UP001189429"/>
    </source>
</evidence>
<keyword evidence="3" id="KW-1185">Reference proteome</keyword>
<dbReference type="EMBL" id="CAUYUJ010005546">
    <property type="protein sequence ID" value="CAK0814051.1"/>
    <property type="molecule type" value="Genomic_DNA"/>
</dbReference>
<keyword evidence="1" id="KW-0732">Signal</keyword>
<feature type="chain" id="PRO_5046572607" evidence="1">
    <location>
        <begin position="21"/>
        <end position="140"/>
    </location>
</feature>
<evidence type="ECO:0000256" key="1">
    <source>
        <dbReference type="SAM" id="SignalP"/>
    </source>
</evidence>
<gene>
    <name evidence="2" type="ORF">PCOR1329_LOCUS17750</name>
</gene>
<proteinExistence type="predicted"/>
<evidence type="ECO:0000313" key="2">
    <source>
        <dbReference type="EMBL" id="CAK0814051.1"/>
    </source>
</evidence>
<dbReference type="Proteomes" id="UP001189429">
    <property type="component" value="Unassembled WGS sequence"/>
</dbReference>
<protein>
    <submittedName>
        <fullName evidence="2">Uncharacterized protein</fullName>
    </submittedName>
</protein>
<accession>A0ABN9R8I3</accession>